<sequence>MTSELINIQIKDNGIVLVYDELEKKVNYFDTQCAETQRKNLEMQEKIISLEKEITNQNVILKSVMMLSKEVTEIRDLVNKLNEEDTQKEKKIKQLQEQLEIKTKELDQIKIDNENKRKEIEQIKSLNEKILINQVIFEEKQKSVNSGNQKLDGTSVNNIPHTIKCLICQQLIGIDSIFSHIVEHVNRDGTNIKSMNNEIQTPSVVIKPSNTNQTNTPTPHLQPIIPSSLSATPAILPSHIDSKPVESKPIEKKPVEIDPIKPKSIEIKPIKPKLIESKPIEKKPVESKPIKPKPVESKPIEKKSIEIEPIEKKLVESKPIEKKPVEIKPIKPKSIEIKPSNELLECPVCSKKFPMSQIESHVNKHFCAEEPTFACPFCGLDMGSSSKLQKHVSHAHSREIK</sequence>
<keyword evidence="3 6" id="KW-0863">Zinc-finger</keyword>
<name>M2RG47_ENTHI</name>
<feature type="coiled-coil region" evidence="8">
    <location>
        <begin position="33"/>
        <end position="133"/>
    </location>
</feature>
<reference evidence="11 12" key="1">
    <citation type="submission" date="2013-02" db="EMBL/GenBank/DDBJ databases">
        <authorList>
            <person name="Hannick L."/>
            <person name="Zafar N."/>
            <person name="Lorenzi H."/>
            <person name="Ali I.A."/>
            <person name="Petri W.P."/>
            <person name="Caler E."/>
        </authorList>
    </citation>
    <scope>NUCLEOTIDE SEQUENCE [LARGE SCALE GENOMIC DNA]</scope>
    <source>
        <strain evidence="11 12">KU27</strain>
    </source>
</reference>
<keyword evidence="8" id="KW-0175">Coiled coil</keyword>
<keyword evidence="1" id="KW-0479">Metal-binding</keyword>
<evidence type="ECO:0000313" key="12">
    <source>
        <dbReference type="Proteomes" id="UP000011755"/>
    </source>
</evidence>
<keyword evidence="5 7" id="KW-0234">DNA repair</keyword>
<gene>
    <name evidence="11" type="ORF">EHI5A_007480</name>
</gene>
<evidence type="ECO:0000256" key="7">
    <source>
        <dbReference type="PROSITE-ProRule" id="PRU01256"/>
    </source>
</evidence>
<evidence type="ECO:0000313" key="11">
    <source>
        <dbReference type="EMBL" id="EMD48568.1"/>
    </source>
</evidence>
<dbReference type="GO" id="GO:0003677">
    <property type="term" value="F:DNA binding"/>
    <property type="evidence" value="ECO:0007669"/>
    <property type="project" value="InterPro"/>
</dbReference>
<dbReference type="PROSITE" id="PS50157">
    <property type="entry name" value="ZINC_FINGER_C2H2_2"/>
    <property type="match status" value="1"/>
</dbReference>
<protein>
    <submittedName>
        <fullName evidence="11">Zinc finger C2H2 type domain containing protein</fullName>
    </submittedName>
</protein>
<dbReference type="VEuPathDB" id="AmoebaDB:EHI5A_007480"/>
<keyword evidence="2 7" id="KW-0227">DNA damage</keyword>
<evidence type="ECO:0000256" key="4">
    <source>
        <dbReference type="ARBA" id="ARBA00022833"/>
    </source>
</evidence>
<dbReference type="GO" id="GO:0006281">
    <property type="term" value="P:DNA repair"/>
    <property type="evidence" value="ECO:0007669"/>
    <property type="project" value="UniProtKB-KW"/>
</dbReference>
<dbReference type="Proteomes" id="UP000011755">
    <property type="component" value="Unassembled WGS sequence"/>
</dbReference>
<keyword evidence="4" id="KW-0862">Zinc</keyword>
<dbReference type="AlphaFoldDB" id="M2RG47"/>
<dbReference type="GO" id="GO:0008270">
    <property type="term" value="F:zinc ion binding"/>
    <property type="evidence" value="ECO:0007669"/>
    <property type="project" value="UniProtKB-KW"/>
</dbReference>
<evidence type="ECO:0000259" key="10">
    <source>
        <dbReference type="PROSITE" id="PS51908"/>
    </source>
</evidence>
<accession>M2RG47</accession>
<proteinExistence type="predicted"/>
<feature type="domain" description="C2H2-type" evidence="9">
    <location>
        <begin position="373"/>
        <end position="401"/>
    </location>
</feature>
<dbReference type="InterPro" id="IPR013087">
    <property type="entry name" value="Znf_C2H2_type"/>
</dbReference>
<evidence type="ECO:0000256" key="5">
    <source>
        <dbReference type="ARBA" id="ARBA00023204"/>
    </source>
</evidence>
<dbReference type="PROSITE" id="PS00028">
    <property type="entry name" value="ZINC_FINGER_C2H2_1"/>
    <property type="match status" value="1"/>
</dbReference>
<evidence type="ECO:0000256" key="8">
    <source>
        <dbReference type="SAM" id="Coils"/>
    </source>
</evidence>
<evidence type="ECO:0000256" key="1">
    <source>
        <dbReference type="ARBA" id="ARBA00022723"/>
    </source>
</evidence>
<evidence type="ECO:0000256" key="2">
    <source>
        <dbReference type="ARBA" id="ARBA00022763"/>
    </source>
</evidence>
<feature type="domain" description="UBZ4-type" evidence="10">
    <location>
        <begin position="343"/>
        <end position="372"/>
    </location>
</feature>
<dbReference type="SMART" id="SM00355">
    <property type="entry name" value="ZnF_C2H2"/>
    <property type="match status" value="3"/>
</dbReference>
<dbReference type="Gene3D" id="3.30.160.60">
    <property type="entry name" value="Classic Zinc Finger"/>
    <property type="match status" value="1"/>
</dbReference>
<dbReference type="OrthoDB" id="30289at2759"/>
<dbReference type="InterPro" id="IPR006642">
    <property type="entry name" value="Rad18_UBZ4"/>
</dbReference>
<evidence type="ECO:0000259" key="9">
    <source>
        <dbReference type="PROSITE" id="PS50157"/>
    </source>
</evidence>
<organism evidence="11 12">
    <name type="scientific">Entamoeba histolytica KU27</name>
    <dbReference type="NCBI Taxonomy" id="885311"/>
    <lineage>
        <taxon>Eukaryota</taxon>
        <taxon>Amoebozoa</taxon>
        <taxon>Evosea</taxon>
        <taxon>Archamoebae</taxon>
        <taxon>Mastigamoebida</taxon>
        <taxon>Entamoebidae</taxon>
        <taxon>Entamoeba</taxon>
    </lineage>
</organism>
<evidence type="ECO:0000256" key="3">
    <source>
        <dbReference type="ARBA" id="ARBA00022771"/>
    </source>
</evidence>
<evidence type="ECO:0000256" key="6">
    <source>
        <dbReference type="PROSITE-ProRule" id="PRU00042"/>
    </source>
</evidence>
<dbReference type="EMBL" id="KB444025">
    <property type="protein sequence ID" value="EMD48568.1"/>
    <property type="molecule type" value="Genomic_DNA"/>
</dbReference>
<dbReference type="PROSITE" id="PS51908">
    <property type="entry name" value="ZF_UBZ4"/>
    <property type="match status" value="1"/>
</dbReference>